<evidence type="ECO:0000313" key="1">
    <source>
        <dbReference type="EMBL" id="DAE01204.1"/>
    </source>
</evidence>
<accession>A0A8S5P4T7</accession>
<dbReference type="EMBL" id="BK015320">
    <property type="protein sequence ID" value="DAE01204.1"/>
    <property type="molecule type" value="Genomic_DNA"/>
</dbReference>
<sequence>MINVSKISPLLFDVGYNGIEMEREYVQRFSNVDNVTVQCVVSPSITLSMKLQDLCSGVISTLSPVSHNINDSNKLLEFIIPPGNSVYRATITGSGDHSSSVPFRFCGQDELSDMVKMSYTNRDNITSFGAVFKVGSSQRVFSLWIEGGFKSDGHSLNVSNEQFRTQGQEIIELYAVPYQVDTITIGDNEGVPFEMARLINNIFCLSDVRLNGVRYVRSESSVPERQVIAERYPLFNYTMNIENAENVSYNGFTEQDDGSWVTGTISVNVDNAKDGQVLVYDDSVGAFVNQSNLDSL</sequence>
<name>A0A8S5P4T7_9CAUD</name>
<organism evidence="1">
    <name type="scientific">Siphoviridae sp. ctZE52</name>
    <dbReference type="NCBI Taxonomy" id="2825557"/>
    <lineage>
        <taxon>Viruses</taxon>
        <taxon>Duplodnaviria</taxon>
        <taxon>Heunggongvirae</taxon>
        <taxon>Uroviricota</taxon>
        <taxon>Caudoviricetes</taxon>
    </lineage>
</organism>
<reference evidence="1" key="1">
    <citation type="journal article" date="2021" name="Proc. Natl. Acad. Sci. U.S.A.">
        <title>A Catalog of Tens of Thousands of Viruses from Human Metagenomes Reveals Hidden Associations with Chronic Diseases.</title>
        <authorList>
            <person name="Tisza M.J."/>
            <person name="Buck C.B."/>
        </authorList>
    </citation>
    <scope>NUCLEOTIDE SEQUENCE</scope>
    <source>
        <strain evidence="1">CtZE52</strain>
    </source>
</reference>
<protein>
    <submittedName>
        <fullName evidence="1">Uncharacterized protein</fullName>
    </submittedName>
</protein>
<proteinExistence type="predicted"/>